<organism evidence="4 5">
    <name type="scientific">Pedobacter antarcticus</name>
    <dbReference type="NCBI Taxonomy" id="34086"/>
    <lineage>
        <taxon>Bacteria</taxon>
        <taxon>Pseudomonadati</taxon>
        <taxon>Bacteroidota</taxon>
        <taxon>Sphingobacteriia</taxon>
        <taxon>Sphingobacteriales</taxon>
        <taxon>Sphingobacteriaceae</taxon>
        <taxon>Pedobacter</taxon>
    </lineage>
</organism>
<dbReference type="InterPro" id="IPR048437">
    <property type="entry name" value="MASE11"/>
</dbReference>
<sequence length="421" mass="48953">MKQPISQIPRIWWLQYLKFIRHRIPAVENGEYSGWSGLSFVYVVAFSIPFCLLAIVPRIIYSLGRSDLYNALFGALFLLFLFSFLLNKRPGINSKKVFSIGMIYLFSINLLLQNGTQGPGILYVVLASVFSSILFHKSYAYYTLLVNVLILFVLGMDLRLNWFSSYVSSEYEPITWFFYSANLLFVNLASIVLIRRVISRLERIINNENELLGQLADESLEIAELNNRLKESEDYYRYLFASNPIPMYVFDVETFHFMQVNEASIQMYGYTRDELLTMTMLDIRPPEYRESIEAQVREAGKTKAPYLTQTVHRKKDNTEFSVEIRSNPIEINGRKGRLVLATDITERQHYIKSIEAHNKRLQDIAWIQSHQVRAPLARIMSLVTLLKDIETQPESQEMLNYLDISANELNEIVTKVIRRAE</sequence>
<keyword evidence="2" id="KW-0472">Membrane</keyword>
<dbReference type="InterPro" id="IPR035965">
    <property type="entry name" value="PAS-like_dom_sf"/>
</dbReference>
<dbReference type="SUPFAM" id="SSF55785">
    <property type="entry name" value="PYP-like sensor domain (PAS domain)"/>
    <property type="match status" value="1"/>
</dbReference>
<feature type="transmembrane region" description="Helical" evidence="2">
    <location>
        <begin position="35"/>
        <end position="56"/>
    </location>
</feature>
<feature type="transmembrane region" description="Helical" evidence="2">
    <location>
        <begin position="68"/>
        <end position="86"/>
    </location>
</feature>
<dbReference type="PROSITE" id="PS50112">
    <property type="entry name" value="PAS"/>
    <property type="match status" value="1"/>
</dbReference>
<dbReference type="GO" id="GO:0000155">
    <property type="term" value="F:phosphorelay sensor kinase activity"/>
    <property type="evidence" value="ECO:0007669"/>
    <property type="project" value="InterPro"/>
</dbReference>
<dbReference type="InterPro" id="IPR000014">
    <property type="entry name" value="PAS"/>
</dbReference>
<dbReference type="STRING" id="34086.SAMN04488084_104134"/>
<feature type="domain" description="PAS" evidence="3">
    <location>
        <begin position="232"/>
        <end position="303"/>
    </location>
</feature>
<feature type="transmembrane region" description="Helical" evidence="2">
    <location>
        <begin position="176"/>
        <end position="194"/>
    </location>
</feature>
<name>A0A1I2G848_9SPHI</name>
<dbReference type="Pfam" id="PF13426">
    <property type="entry name" value="PAS_9"/>
    <property type="match status" value="1"/>
</dbReference>
<evidence type="ECO:0000256" key="1">
    <source>
        <dbReference type="SAM" id="Coils"/>
    </source>
</evidence>
<dbReference type="CDD" id="cd00130">
    <property type="entry name" value="PAS"/>
    <property type="match status" value="1"/>
</dbReference>
<dbReference type="AlphaFoldDB" id="A0A1I2G848"/>
<dbReference type="InterPro" id="IPR036097">
    <property type="entry name" value="HisK_dim/P_sf"/>
</dbReference>
<evidence type="ECO:0000313" key="4">
    <source>
        <dbReference type="EMBL" id="SFF13388.1"/>
    </source>
</evidence>
<dbReference type="NCBIfam" id="TIGR00229">
    <property type="entry name" value="sensory_box"/>
    <property type="match status" value="1"/>
</dbReference>
<evidence type="ECO:0000259" key="3">
    <source>
        <dbReference type="PROSITE" id="PS50112"/>
    </source>
</evidence>
<dbReference type="Gene3D" id="1.10.287.130">
    <property type="match status" value="1"/>
</dbReference>
<dbReference type="Pfam" id="PF20969">
    <property type="entry name" value="MASE11"/>
    <property type="match status" value="1"/>
</dbReference>
<gene>
    <name evidence="4" type="ORF">SAMN03003324_02551</name>
</gene>
<keyword evidence="2" id="KW-0812">Transmembrane</keyword>
<dbReference type="Gene3D" id="3.30.450.20">
    <property type="entry name" value="PAS domain"/>
    <property type="match status" value="1"/>
</dbReference>
<feature type="coiled-coil region" evidence="1">
    <location>
        <begin position="198"/>
        <end position="235"/>
    </location>
</feature>
<dbReference type="SMART" id="SM00091">
    <property type="entry name" value="PAS"/>
    <property type="match status" value="1"/>
</dbReference>
<keyword evidence="2" id="KW-1133">Transmembrane helix</keyword>
<feature type="transmembrane region" description="Helical" evidence="2">
    <location>
        <begin position="98"/>
        <end position="127"/>
    </location>
</feature>
<protein>
    <submittedName>
        <fullName evidence="4">PAS domain S-box-containing protein</fullName>
    </submittedName>
</protein>
<dbReference type="Proteomes" id="UP000183129">
    <property type="component" value="Unassembled WGS sequence"/>
</dbReference>
<evidence type="ECO:0000256" key="2">
    <source>
        <dbReference type="SAM" id="Phobius"/>
    </source>
</evidence>
<keyword evidence="1" id="KW-0175">Coiled coil</keyword>
<dbReference type="SUPFAM" id="SSF47384">
    <property type="entry name" value="Homodimeric domain of signal transducing histidine kinase"/>
    <property type="match status" value="1"/>
</dbReference>
<proteinExistence type="predicted"/>
<dbReference type="RefSeq" id="WP_074964000.1">
    <property type="nucleotide sequence ID" value="NZ_FONS01000005.1"/>
</dbReference>
<feature type="transmembrane region" description="Helical" evidence="2">
    <location>
        <begin position="139"/>
        <end position="156"/>
    </location>
</feature>
<reference evidence="4 5" key="1">
    <citation type="submission" date="2016-10" db="EMBL/GenBank/DDBJ databases">
        <authorList>
            <person name="de Groot N.N."/>
        </authorList>
    </citation>
    <scope>NUCLEOTIDE SEQUENCE [LARGE SCALE GENOMIC DNA]</scope>
    <source>
        <strain evidence="4 5">ATCC 51969</strain>
    </source>
</reference>
<dbReference type="EMBL" id="FONS01000005">
    <property type="protein sequence ID" value="SFF13388.1"/>
    <property type="molecule type" value="Genomic_DNA"/>
</dbReference>
<accession>A0A1I2G848</accession>
<evidence type="ECO:0000313" key="5">
    <source>
        <dbReference type="Proteomes" id="UP000183129"/>
    </source>
</evidence>